<sequence>MYASAIDALPTVPAANKSALPPDPATAPAIRWGVLGAGGIARMFARAIQHHTVSNVTAVGSRSLEKAASFAQDFHMPRIYGSYEELVASDDIDVVYVASPHSHHREHALLALEAGKPVLVEKAFTRNTGEALDIFQLAASKGLFVMEAMWTRFLPATSLVHEIIASGQIGEVVAVLADHGQKLDHDAAGRLLNPALAGGALLDLGVYPIAYAIDILGALARVSAVGKLTETGVDGNVSLVLDYPGKRQASLNTTLWAKTATTAVVAGTKAWIEVPGDFYCPASIRLHLPDGLTKEISTGFPPGHAGLAYEAAEVARCLSAGQLQSGRNSWRDTLAVMATLDEARQQVGVVYPGE</sequence>
<evidence type="ECO:0000259" key="5">
    <source>
        <dbReference type="Pfam" id="PF22725"/>
    </source>
</evidence>
<dbReference type="SUPFAM" id="SSF55347">
    <property type="entry name" value="Glyceraldehyde-3-phosphate dehydrogenase-like, C-terminal domain"/>
    <property type="match status" value="1"/>
</dbReference>
<keyword evidence="3" id="KW-0520">NAD</keyword>
<accession>A0A542ZTH8</accession>
<proteinExistence type="inferred from homology"/>
<dbReference type="Gene3D" id="3.30.360.10">
    <property type="entry name" value="Dihydrodipicolinate Reductase, domain 2"/>
    <property type="match status" value="1"/>
</dbReference>
<dbReference type="InterPro" id="IPR036291">
    <property type="entry name" value="NAD(P)-bd_dom_sf"/>
</dbReference>
<organism evidence="6 7">
    <name type="scientific">Rarobacter faecitabidus</name>
    <dbReference type="NCBI Taxonomy" id="13243"/>
    <lineage>
        <taxon>Bacteria</taxon>
        <taxon>Bacillati</taxon>
        <taxon>Actinomycetota</taxon>
        <taxon>Actinomycetes</taxon>
        <taxon>Micrococcales</taxon>
        <taxon>Rarobacteraceae</taxon>
        <taxon>Rarobacter</taxon>
    </lineage>
</organism>
<dbReference type="Pfam" id="PF01408">
    <property type="entry name" value="GFO_IDH_MocA"/>
    <property type="match status" value="1"/>
</dbReference>
<feature type="domain" description="Gfo/Idh/MocA-like oxidoreductase N-terminal" evidence="4">
    <location>
        <begin position="30"/>
        <end position="147"/>
    </location>
</feature>
<dbReference type="SUPFAM" id="SSF51735">
    <property type="entry name" value="NAD(P)-binding Rossmann-fold domains"/>
    <property type="match status" value="1"/>
</dbReference>
<evidence type="ECO:0000256" key="1">
    <source>
        <dbReference type="ARBA" id="ARBA00010928"/>
    </source>
</evidence>
<protein>
    <submittedName>
        <fullName evidence="6">Putative dehydrogenase</fullName>
    </submittedName>
</protein>
<dbReference type="Proteomes" id="UP000315389">
    <property type="component" value="Unassembled WGS sequence"/>
</dbReference>
<dbReference type="EMBL" id="VFOS01000001">
    <property type="protein sequence ID" value="TQL63651.1"/>
    <property type="molecule type" value="Genomic_DNA"/>
</dbReference>
<dbReference type="InterPro" id="IPR050984">
    <property type="entry name" value="Gfo/Idh/MocA_domain"/>
</dbReference>
<dbReference type="Gene3D" id="3.40.50.720">
    <property type="entry name" value="NAD(P)-binding Rossmann-like Domain"/>
    <property type="match status" value="1"/>
</dbReference>
<dbReference type="RefSeq" id="WP_142117979.1">
    <property type="nucleotide sequence ID" value="NZ_BAAASV010000002.1"/>
</dbReference>
<comment type="caution">
    <text evidence="6">The sequence shown here is derived from an EMBL/GenBank/DDBJ whole genome shotgun (WGS) entry which is preliminary data.</text>
</comment>
<evidence type="ECO:0000313" key="6">
    <source>
        <dbReference type="EMBL" id="TQL63651.1"/>
    </source>
</evidence>
<keyword evidence="2" id="KW-0560">Oxidoreductase</keyword>
<comment type="similarity">
    <text evidence="1">Belongs to the Gfo/Idh/MocA family.</text>
</comment>
<dbReference type="GO" id="GO:0016491">
    <property type="term" value="F:oxidoreductase activity"/>
    <property type="evidence" value="ECO:0007669"/>
    <property type="project" value="UniProtKB-KW"/>
</dbReference>
<name>A0A542ZTH8_RARFA</name>
<dbReference type="Pfam" id="PF22725">
    <property type="entry name" value="GFO_IDH_MocA_C3"/>
    <property type="match status" value="1"/>
</dbReference>
<evidence type="ECO:0000313" key="7">
    <source>
        <dbReference type="Proteomes" id="UP000315389"/>
    </source>
</evidence>
<gene>
    <name evidence="6" type="ORF">FB461_0118</name>
</gene>
<dbReference type="PANTHER" id="PTHR22604:SF105">
    <property type="entry name" value="TRANS-1,2-DIHYDROBENZENE-1,2-DIOL DEHYDROGENASE"/>
    <property type="match status" value="1"/>
</dbReference>
<reference evidence="6 7" key="1">
    <citation type="submission" date="2019-06" db="EMBL/GenBank/DDBJ databases">
        <title>Sequencing the genomes of 1000 actinobacteria strains.</title>
        <authorList>
            <person name="Klenk H.-P."/>
        </authorList>
    </citation>
    <scope>NUCLEOTIDE SEQUENCE [LARGE SCALE GENOMIC DNA]</scope>
    <source>
        <strain evidence="6 7">DSM 4813</strain>
    </source>
</reference>
<evidence type="ECO:0000256" key="2">
    <source>
        <dbReference type="ARBA" id="ARBA00023002"/>
    </source>
</evidence>
<evidence type="ECO:0000259" key="4">
    <source>
        <dbReference type="Pfam" id="PF01408"/>
    </source>
</evidence>
<dbReference type="OrthoDB" id="9815825at2"/>
<keyword evidence="7" id="KW-1185">Reference proteome</keyword>
<evidence type="ECO:0000256" key="3">
    <source>
        <dbReference type="ARBA" id="ARBA00023027"/>
    </source>
</evidence>
<dbReference type="InterPro" id="IPR000683">
    <property type="entry name" value="Gfo/Idh/MocA-like_OxRdtase_N"/>
</dbReference>
<dbReference type="PANTHER" id="PTHR22604">
    <property type="entry name" value="OXIDOREDUCTASES"/>
    <property type="match status" value="1"/>
</dbReference>
<dbReference type="AlphaFoldDB" id="A0A542ZTH8"/>
<feature type="domain" description="GFO/IDH/MocA-like oxidoreductase" evidence="5">
    <location>
        <begin position="160"/>
        <end position="273"/>
    </location>
</feature>
<dbReference type="InterPro" id="IPR055170">
    <property type="entry name" value="GFO_IDH_MocA-like_dom"/>
</dbReference>
<dbReference type="GO" id="GO:0000166">
    <property type="term" value="F:nucleotide binding"/>
    <property type="evidence" value="ECO:0007669"/>
    <property type="project" value="InterPro"/>
</dbReference>